<evidence type="ECO:0000313" key="11">
    <source>
        <dbReference type="Proteomes" id="UP000515154"/>
    </source>
</evidence>
<dbReference type="SUPFAM" id="SSF103473">
    <property type="entry name" value="MFS general substrate transporter"/>
    <property type="match status" value="1"/>
</dbReference>
<dbReference type="Gene3D" id="1.20.1250.20">
    <property type="entry name" value="MFS general substrate transporter like domains"/>
    <property type="match status" value="1"/>
</dbReference>
<proteinExistence type="inferred from homology"/>
<dbReference type="Proteomes" id="UP000515154">
    <property type="component" value="Linkage group LG24"/>
</dbReference>
<feature type="region of interest" description="Disordered" evidence="9">
    <location>
        <begin position="1"/>
        <end position="26"/>
    </location>
</feature>
<dbReference type="KEGG" id="osn:115224050"/>
<dbReference type="GO" id="GO:0015347">
    <property type="term" value="F:sodium-independent organic anion transmembrane transporter activity"/>
    <property type="evidence" value="ECO:0007669"/>
    <property type="project" value="TreeGrafter"/>
</dbReference>
<dbReference type="GO" id="GO:0016323">
    <property type="term" value="C:basolateral plasma membrane"/>
    <property type="evidence" value="ECO:0007669"/>
    <property type="project" value="TreeGrafter"/>
</dbReference>
<evidence type="ECO:0000256" key="5">
    <source>
        <dbReference type="ARBA" id="ARBA00022989"/>
    </source>
</evidence>
<feature type="domain" description="Kazal-like" evidence="10">
    <location>
        <begin position="475"/>
        <end position="533"/>
    </location>
</feature>
<dbReference type="SUPFAM" id="SSF100895">
    <property type="entry name" value="Kazal-type serine protease inhibitors"/>
    <property type="match status" value="1"/>
</dbReference>
<feature type="transmembrane region" description="Helical" evidence="8">
    <location>
        <begin position="573"/>
        <end position="591"/>
    </location>
</feature>
<feature type="transmembrane region" description="Helical" evidence="8">
    <location>
        <begin position="628"/>
        <end position="650"/>
    </location>
</feature>
<feature type="transmembrane region" description="Helical" evidence="8">
    <location>
        <begin position="138"/>
        <end position="159"/>
    </location>
</feature>
<evidence type="ECO:0000256" key="2">
    <source>
        <dbReference type="ARBA" id="ARBA00009657"/>
    </source>
</evidence>
<dbReference type="CDD" id="cd17336">
    <property type="entry name" value="MFS_SLCO_OATP"/>
    <property type="match status" value="1"/>
</dbReference>
<dbReference type="InterPro" id="IPR002350">
    <property type="entry name" value="Kazal_dom"/>
</dbReference>
<dbReference type="Pfam" id="PF07648">
    <property type="entry name" value="Kazal_2"/>
    <property type="match status" value="1"/>
</dbReference>
<evidence type="ECO:0000313" key="12">
    <source>
        <dbReference type="RefSeq" id="XP_029650709.1"/>
    </source>
</evidence>
<dbReference type="GO" id="GO:0043252">
    <property type="term" value="P:sodium-independent organic anion transport"/>
    <property type="evidence" value="ECO:0007669"/>
    <property type="project" value="TreeGrafter"/>
</dbReference>
<keyword evidence="8" id="KW-0813">Transport</keyword>
<dbReference type="InterPro" id="IPR036259">
    <property type="entry name" value="MFS_trans_sf"/>
</dbReference>
<name>A0A6P7TGV1_9MOLL</name>
<keyword evidence="5 8" id="KW-1133">Transmembrane helix</keyword>
<feature type="transmembrane region" description="Helical" evidence="8">
    <location>
        <begin position="438"/>
        <end position="458"/>
    </location>
</feature>
<keyword evidence="8" id="KW-0406">Ion transport</keyword>
<keyword evidence="3" id="KW-1003">Cell membrane</keyword>
<dbReference type="AlphaFoldDB" id="A0A6P7TGV1"/>
<keyword evidence="6 8" id="KW-0472">Membrane</keyword>
<feature type="transmembrane region" description="Helical" evidence="8">
    <location>
        <begin position="296"/>
        <end position="319"/>
    </location>
</feature>
<feature type="transmembrane region" description="Helical" evidence="8">
    <location>
        <begin position="538"/>
        <end position="561"/>
    </location>
</feature>
<evidence type="ECO:0000256" key="3">
    <source>
        <dbReference type="ARBA" id="ARBA00022475"/>
    </source>
</evidence>
<accession>A0A6P7TGV1</accession>
<feature type="transmembrane region" description="Helical" evidence="8">
    <location>
        <begin position="253"/>
        <end position="276"/>
    </location>
</feature>
<feature type="transmembrane region" description="Helical" evidence="8">
    <location>
        <begin position="402"/>
        <end position="426"/>
    </location>
</feature>
<feature type="transmembrane region" description="Helical" evidence="8">
    <location>
        <begin position="214"/>
        <end position="241"/>
    </location>
</feature>
<protein>
    <recommendedName>
        <fullName evidence="8">Solute carrier organic anion transporter family member</fullName>
    </recommendedName>
</protein>
<feature type="transmembrane region" description="Helical" evidence="8">
    <location>
        <begin position="367"/>
        <end position="390"/>
    </location>
</feature>
<dbReference type="PANTHER" id="PTHR11388">
    <property type="entry name" value="ORGANIC ANION TRANSPORTER"/>
    <property type="match status" value="1"/>
</dbReference>
<organism evidence="11 12">
    <name type="scientific">Octopus sinensis</name>
    <name type="common">East Asian common octopus</name>
    <dbReference type="NCBI Taxonomy" id="2607531"/>
    <lineage>
        <taxon>Eukaryota</taxon>
        <taxon>Metazoa</taxon>
        <taxon>Spiralia</taxon>
        <taxon>Lophotrochozoa</taxon>
        <taxon>Mollusca</taxon>
        <taxon>Cephalopoda</taxon>
        <taxon>Coleoidea</taxon>
        <taxon>Octopodiformes</taxon>
        <taxon>Octopoda</taxon>
        <taxon>Incirrata</taxon>
        <taxon>Octopodidae</taxon>
        <taxon>Octopus</taxon>
    </lineage>
</organism>
<comment type="similarity">
    <text evidence="2 8">Belongs to the organo anion transporter (TC 2.A.60) family.</text>
</comment>
<dbReference type="PROSITE" id="PS51465">
    <property type="entry name" value="KAZAL_2"/>
    <property type="match status" value="1"/>
</dbReference>
<sequence length="678" mass="74926">MANDKNPTRVDLSSENYEGNSLAMHEDGSVKVTQPMLRDKSKEALDDREKVECGFASFRPNFLQRFNNLASFTVFCSLSSLFSHALTAYISSQIPDLEKQFHLSSFQSGFIISCNEIGFLLTILLASHFAQKTHIPRFLTLCSILFGLATISMFSTFVVRPETLWDSIDSSSSSKYPFLYEELDFLCTDVKLNKSAELGRCIQKERINYGKTHLAYSIFILLMIIQGMAKAPWSSLVPLYIDNNVSDQSKTGFYMGFIFCFELMGPGLAFGLGAIVSKIPVDLIDHGTDSNDPRWIGAWWIGFLVIGFSGVLSLPLAFFPKSLKNPDVMLRQAIEPKKYRESASELTLKAKLKALPKSLADVLKNPIYNICLLSNTILLLMVMGFFAFAAKYLEIVFLLSPLKANITMCVVSLISSSMGTLLGGTISSKMRLTVPKLITLKLIIMSVVLAADVISLFLGCDQPVLNNPPDSSESKDLFKVCHCEHNNYFPVCGSDGANYFSSCHAGCKQWINSTFSSCSAIKGGKAKTGICEDGCGSLYMFITMFFVADLVMTIDIVPTYLIMIRTQYEKNKAVAMGFGSFVLSAFGFLPAPALFGQLVDTACSIWEYNCGQKGSCQLYDISKLKRLVFLPLVGGRLLSIALILVAFCLARKRQQPGDVLREKIAEAIASRNLETTSL</sequence>
<evidence type="ECO:0000256" key="4">
    <source>
        <dbReference type="ARBA" id="ARBA00022692"/>
    </source>
</evidence>
<keyword evidence="7" id="KW-1015">Disulfide bond</keyword>
<keyword evidence="11" id="KW-1185">Reference proteome</keyword>
<dbReference type="PANTHER" id="PTHR11388:SF100">
    <property type="entry name" value="SOLUTE CARRIER ORGANIC ANION TRANSPORTER FAMILY MEMBER 4A1"/>
    <property type="match status" value="1"/>
</dbReference>
<dbReference type="NCBIfam" id="TIGR00805">
    <property type="entry name" value="oat"/>
    <property type="match status" value="1"/>
</dbReference>
<dbReference type="RefSeq" id="XP_029650709.1">
    <property type="nucleotide sequence ID" value="XM_029794849.2"/>
</dbReference>
<evidence type="ECO:0000256" key="1">
    <source>
        <dbReference type="ARBA" id="ARBA00004651"/>
    </source>
</evidence>
<evidence type="ECO:0000256" key="8">
    <source>
        <dbReference type="RuleBase" id="RU362056"/>
    </source>
</evidence>
<feature type="transmembrane region" description="Helical" evidence="8">
    <location>
        <begin position="69"/>
        <end position="90"/>
    </location>
</feature>
<feature type="transmembrane region" description="Helical" evidence="8">
    <location>
        <begin position="110"/>
        <end position="126"/>
    </location>
</feature>
<dbReference type="InterPro" id="IPR036058">
    <property type="entry name" value="Kazal_dom_sf"/>
</dbReference>
<dbReference type="Gene3D" id="3.30.60.30">
    <property type="match status" value="1"/>
</dbReference>
<dbReference type="GO" id="GO:0006811">
    <property type="term" value="P:monoatomic ion transport"/>
    <property type="evidence" value="ECO:0007669"/>
    <property type="project" value="UniProtKB-KW"/>
</dbReference>
<evidence type="ECO:0000313" key="13">
    <source>
        <dbReference type="RefSeq" id="XP_036368779.1"/>
    </source>
</evidence>
<keyword evidence="4 8" id="KW-0812">Transmembrane</keyword>
<reference evidence="12 13" key="1">
    <citation type="submission" date="2025-08" db="UniProtKB">
        <authorList>
            <consortium name="RefSeq"/>
        </authorList>
    </citation>
    <scope>IDENTIFICATION</scope>
</reference>
<dbReference type="RefSeq" id="XP_036368779.1">
    <property type="nucleotide sequence ID" value="XM_036512886.1"/>
</dbReference>
<evidence type="ECO:0000256" key="6">
    <source>
        <dbReference type="ARBA" id="ARBA00023136"/>
    </source>
</evidence>
<gene>
    <name evidence="12 13" type="primary">LOC115224050</name>
</gene>
<evidence type="ECO:0000256" key="9">
    <source>
        <dbReference type="SAM" id="MobiDB-lite"/>
    </source>
</evidence>
<dbReference type="Pfam" id="PF03137">
    <property type="entry name" value="OATP"/>
    <property type="match status" value="1"/>
</dbReference>
<comment type="subcellular location">
    <subcellularLocation>
        <location evidence="1 8">Cell membrane</location>
        <topology evidence="1 8">Multi-pass membrane protein</topology>
    </subcellularLocation>
</comment>
<evidence type="ECO:0000259" key="10">
    <source>
        <dbReference type="PROSITE" id="PS51465"/>
    </source>
</evidence>
<dbReference type="InterPro" id="IPR004156">
    <property type="entry name" value="OATP"/>
</dbReference>
<evidence type="ECO:0000256" key="7">
    <source>
        <dbReference type="ARBA" id="ARBA00023157"/>
    </source>
</evidence>